<dbReference type="Gene3D" id="3.30.450.20">
    <property type="entry name" value="PAS domain"/>
    <property type="match status" value="2"/>
</dbReference>
<dbReference type="GO" id="GO:0005524">
    <property type="term" value="F:ATP binding"/>
    <property type="evidence" value="ECO:0007669"/>
    <property type="project" value="UniProtKB-KW"/>
</dbReference>
<dbReference type="RefSeq" id="WP_184514853.1">
    <property type="nucleotide sequence ID" value="NZ_JACIJD010000004.1"/>
</dbReference>
<dbReference type="FunFam" id="3.30.450.20:FF:000099">
    <property type="entry name" value="Sensory box sensor histidine kinase"/>
    <property type="match status" value="1"/>
</dbReference>
<evidence type="ECO:0000256" key="20">
    <source>
        <dbReference type="ARBA" id="ARBA00023170"/>
    </source>
</evidence>
<dbReference type="SMART" id="SM00091">
    <property type="entry name" value="PAS"/>
    <property type="match status" value="2"/>
</dbReference>
<dbReference type="NCBIfam" id="TIGR00229">
    <property type="entry name" value="sensory_box"/>
    <property type="match status" value="2"/>
</dbReference>
<dbReference type="Pfam" id="PF08447">
    <property type="entry name" value="PAS_3"/>
    <property type="match status" value="1"/>
</dbReference>
<dbReference type="EMBL" id="JACIJD010000004">
    <property type="protein sequence ID" value="MBB5693151.1"/>
    <property type="molecule type" value="Genomic_DNA"/>
</dbReference>
<dbReference type="Pfam" id="PF13426">
    <property type="entry name" value="PAS_9"/>
    <property type="match status" value="1"/>
</dbReference>
<dbReference type="InterPro" id="IPR001610">
    <property type="entry name" value="PAC"/>
</dbReference>
<dbReference type="SMART" id="SM00086">
    <property type="entry name" value="PAC"/>
    <property type="match status" value="2"/>
</dbReference>
<reference evidence="28 29" key="1">
    <citation type="submission" date="2020-08" db="EMBL/GenBank/DDBJ databases">
        <title>Genomic Encyclopedia of Type Strains, Phase IV (KMG-IV): sequencing the most valuable type-strain genomes for metagenomic binning, comparative biology and taxonomic classification.</title>
        <authorList>
            <person name="Goeker M."/>
        </authorList>
    </citation>
    <scope>NUCLEOTIDE SEQUENCE [LARGE SCALE GENOMIC DNA]</scope>
    <source>
        <strain evidence="28 29">DSM 25622</strain>
    </source>
</reference>
<keyword evidence="29" id="KW-1185">Reference proteome</keyword>
<accession>A0A840YAS7</accession>
<dbReference type="Gene3D" id="3.30.565.10">
    <property type="entry name" value="Histidine kinase-like ATPase, C-terminal domain"/>
    <property type="match status" value="1"/>
</dbReference>
<feature type="transmembrane region" description="Helical" evidence="24">
    <location>
        <begin position="101"/>
        <end position="123"/>
    </location>
</feature>
<dbReference type="Proteomes" id="UP000580654">
    <property type="component" value="Unassembled WGS sequence"/>
</dbReference>
<dbReference type="SMART" id="SM00911">
    <property type="entry name" value="HWE_HK"/>
    <property type="match status" value="1"/>
</dbReference>
<evidence type="ECO:0000256" key="12">
    <source>
        <dbReference type="ARBA" id="ARBA00022741"/>
    </source>
</evidence>
<dbReference type="SUPFAM" id="SSF52172">
    <property type="entry name" value="CheY-like"/>
    <property type="match status" value="1"/>
</dbReference>
<evidence type="ECO:0000256" key="14">
    <source>
        <dbReference type="ARBA" id="ARBA00022840"/>
    </source>
</evidence>
<evidence type="ECO:0000256" key="1">
    <source>
        <dbReference type="ARBA" id="ARBA00000085"/>
    </source>
</evidence>
<keyword evidence="18" id="KW-0843">Virulence</keyword>
<dbReference type="InterPro" id="IPR001789">
    <property type="entry name" value="Sig_transdc_resp-reg_receiver"/>
</dbReference>
<evidence type="ECO:0000259" key="25">
    <source>
        <dbReference type="PROSITE" id="PS50110"/>
    </source>
</evidence>
<keyword evidence="16" id="KW-0157">Chromophore</keyword>
<dbReference type="PANTHER" id="PTHR41523:SF8">
    <property type="entry name" value="ETHYLENE RESPONSE SENSOR PROTEIN"/>
    <property type="match status" value="1"/>
</dbReference>
<feature type="coiled-coil region" evidence="22">
    <location>
        <begin position="146"/>
        <end position="173"/>
    </location>
</feature>
<dbReference type="InterPro" id="IPR011006">
    <property type="entry name" value="CheY-like_superfamily"/>
</dbReference>
<dbReference type="InterPro" id="IPR035965">
    <property type="entry name" value="PAS-like_dom_sf"/>
</dbReference>
<dbReference type="InterPro" id="IPR000700">
    <property type="entry name" value="PAS-assoc_C"/>
</dbReference>
<dbReference type="CDD" id="cd00130">
    <property type="entry name" value="PAS"/>
    <property type="match status" value="2"/>
</dbReference>
<evidence type="ECO:0000256" key="9">
    <source>
        <dbReference type="ARBA" id="ARBA00022679"/>
    </source>
</evidence>
<dbReference type="InterPro" id="IPR025201">
    <property type="entry name" value="KdpD_TM"/>
</dbReference>
<keyword evidence="6" id="KW-0716">Sensory transduction</keyword>
<dbReference type="GO" id="GO:0000160">
    <property type="term" value="P:phosphorelay signal transduction system"/>
    <property type="evidence" value="ECO:0007669"/>
    <property type="project" value="UniProtKB-KW"/>
</dbReference>
<evidence type="ECO:0000256" key="8">
    <source>
        <dbReference type="ARBA" id="ARBA00022643"/>
    </source>
</evidence>
<evidence type="ECO:0000256" key="10">
    <source>
        <dbReference type="ARBA" id="ARBA00022692"/>
    </source>
</evidence>
<keyword evidence="11" id="KW-0677">Repeat</keyword>
<dbReference type="EC" id="2.7.13.3" evidence="3"/>
<evidence type="ECO:0000256" key="4">
    <source>
        <dbReference type="ARBA" id="ARBA00022543"/>
    </source>
</evidence>
<keyword evidence="14" id="KW-0067">ATP-binding</keyword>
<keyword evidence="8" id="KW-0288">FMN</keyword>
<dbReference type="PROSITE" id="PS50113">
    <property type="entry name" value="PAC"/>
    <property type="match status" value="2"/>
</dbReference>
<evidence type="ECO:0000259" key="27">
    <source>
        <dbReference type="PROSITE" id="PS50113"/>
    </source>
</evidence>
<dbReference type="PANTHER" id="PTHR41523">
    <property type="entry name" value="TWO-COMPONENT SYSTEM SENSOR PROTEIN"/>
    <property type="match status" value="1"/>
</dbReference>
<evidence type="ECO:0000256" key="11">
    <source>
        <dbReference type="ARBA" id="ARBA00022737"/>
    </source>
</evidence>
<proteinExistence type="predicted"/>
<feature type="domain" description="PAS" evidence="26">
    <location>
        <begin position="180"/>
        <end position="250"/>
    </location>
</feature>
<feature type="domain" description="PAC" evidence="27">
    <location>
        <begin position="389"/>
        <end position="439"/>
    </location>
</feature>
<dbReference type="SUPFAM" id="SSF55785">
    <property type="entry name" value="PYP-like sensor domain (PAS domain)"/>
    <property type="match status" value="2"/>
</dbReference>
<dbReference type="InterPro" id="IPR000014">
    <property type="entry name" value="PAS"/>
</dbReference>
<evidence type="ECO:0000256" key="13">
    <source>
        <dbReference type="ARBA" id="ARBA00022777"/>
    </source>
</evidence>
<evidence type="ECO:0000259" key="26">
    <source>
        <dbReference type="PROSITE" id="PS50112"/>
    </source>
</evidence>
<dbReference type="PROSITE" id="PS50112">
    <property type="entry name" value="PAS"/>
    <property type="match status" value="2"/>
</dbReference>
<evidence type="ECO:0000256" key="21">
    <source>
        <dbReference type="PROSITE-ProRule" id="PRU00169"/>
    </source>
</evidence>
<comment type="catalytic activity">
    <reaction evidence="1">
        <text>ATP + protein L-histidine = ADP + protein N-phospho-L-histidine.</text>
        <dbReference type="EC" id="2.7.13.3"/>
    </reaction>
</comment>
<dbReference type="InterPro" id="IPR011102">
    <property type="entry name" value="Sig_transdc_His_kinase_HWE"/>
</dbReference>
<evidence type="ECO:0000256" key="3">
    <source>
        <dbReference type="ARBA" id="ARBA00012438"/>
    </source>
</evidence>
<evidence type="ECO:0000256" key="23">
    <source>
        <dbReference type="SAM" id="MobiDB-lite"/>
    </source>
</evidence>
<evidence type="ECO:0000256" key="2">
    <source>
        <dbReference type="ARBA" id="ARBA00004141"/>
    </source>
</evidence>
<keyword evidence="19 24" id="KW-0472">Membrane</keyword>
<gene>
    <name evidence="28" type="ORF">FHS87_001177</name>
</gene>
<keyword evidence="12" id="KW-0547">Nucleotide-binding</keyword>
<evidence type="ECO:0000256" key="5">
    <source>
        <dbReference type="ARBA" id="ARBA00022553"/>
    </source>
</evidence>
<feature type="region of interest" description="Disordered" evidence="23">
    <location>
        <begin position="634"/>
        <end position="662"/>
    </location>
</feature>
<sequence>MLHGQRRPSPPLRFPVLQGLGARYSLALALFALALVARFALDRWLPPAGFPFLTFFPAVMLAALLTGLGPGLLVAALSVLAAKEFFFDPPGLMAGYSVPTIVALVFFGSVLVLDCVVIHVMTLSLRRIREERGQVAELSASQGVLTRELEARVEELRQREEELRAALAGGERTRAELAASEARFRSLAEALPTLLFVTSADGANTYTNRRFQDYVGMSGEALLGNGWIAALHPEDRGRAAGNWERAVASGQSYEAEYRFRRHDSAWRWFLVRGEPERDGDGRILRWTGTCTDIEDMRRAEVALIEGEARLRSVVETAADGILVADEQGKVVSANPAALHMFGYDDPGDLLGRDLGVLMPDEEAGRHGGYLRGHESEAGRAAPARAIAVPGRELLARRRDGTEFPIELSVASFTSGERRFFTGVVRDVTERRRADELRVTLAREVDHRAKNALAVALSLLRLTPRDDAGRFAASVEGRVAAMARAHSLLATHKWSGADLQTLAEGELAAHDGRVDLQGPAVRITSEAVQPVAMLLHELATNAAKYGALSHEGGRVSLSWGFDGGDASLRLRWKESGGPEIPGAPARRGFGSRLIASLVGQQLGGAVKYDWLPDGILCVIDLAPRFAAPADAVREAGGVRGRAPERQASRPDEEAAAESEPAAPSVPRVLIVEDEALLSMELETAVQDLGCEVVGPARTLAEALRLASTEPDLAAAVLDVNLGGGEFSFPVVDVLRTRGVPYLFSTGYGSTSSLGGHDGTAVAVLIKPYAKEALADAIAAARWRAEGKRAAEG</sequence>
<keyword evidence="5 21" id="KW-0597">Phosphoprotein</keyword>
<comment type="subcellular location">
    <subcellularLocation>
        <location evidence="2">Membrane</location>
        <topology evidence="2">Multi-pass membrane protein</topology>
    </subcellularLocation>
</comment>
<keyword evidence="10 24" id="KW-0812">Transmembrane</keyword>
<keyword evidence="22" id="KW-0175">Coiled coil</keyword>
<feature type="domain" description="PAS" evidence="26">
    <location>
        <begin position="306"/>
        <end position="343"/>
    </location>
</feature>
<dbReference type="Pfam" id="PF07536">
    <property type="entry name" value="HWE_HK"/>
    <property type="match status" value="1"/>
</dbReference>
<feature type="transmembrane region" description="Helical" evidence="24">
    <location>
        <begin position="53"/>
        <end position="81"/>
    </location>
</feature>
<name>A0A840YAS7_9PROT</name>
<keyword evidence="4" id="KW-0600">Photoreceptor protein</keyword>
<dbReference type="Gene3D" id="3.40.50.2300">
    <property type="match status" value="1"/>
</dbReference>
<evidence type="ECO:0000256" key="18">
    <source>
        <dbReference type="ARBA" id="ARBA00023026"/>
    </source>
</evidence>
<feature type="domain" description="PAC" evidence="27">
    <location>
        <begin position="253"/>
        <end position="305"/>
    </location>
</feature>
<keyword evidence="17" id="KW-0902">Two-component regulatory system</keyword>
<evidence type="ECO:0000256" key="24">
    <source>
        <dbReference type="SAM" id="Phobius"/>
    </source>
</evidence>
<dbReference type="PROSITE" id="PS50110">
    <property type="entry name" value="RESPONSE_REGULATORY"/>
    <property type="match status" value="1"/>
</dbReference>
<dbReference type="InterPro" id="IPR038318">
    <property type="entry name" value="KdpD_sf"/>
</dbReference>
<evidence type="ECO:0000256" key="22">
    <source>
        <dbReference type="SAM" id="Coils"/>
    </source>
</evidence>
<dbReference type="InterPro" id="IPR013655">
    <property type="entry name" value="PAS_fold_3"/>
</dbReference>
<dbReference type="GO" id="GO:0004673">
    <property type="term" value="F:protein histidine kinase activity"/>
    <property type="evidence" value="ECO:0007669"/>
    <property type="project" value="UniProtKB-EC"/>
</dbReference>
<evidence type="ECO:0000313" key="28">
    <source>
        <dbReference type="EMBL" id="MBB5693151.1"/>
    </source>
</evidence>
<evidence type="ECO:0000256" key="17">
    <source>
        <dbReference type="ARBA" id="ARBA00023012"/>
    </source>
</evidence>
<feature type="domain" description="Response regulatory" evidence="25">
    <location>
        <begin position="666"/>
        <end position="780"/>
    </location>
</feature>
<evidence type="ECO:0000256" key="6">
    <source>
        <dbReference type="ARBA" id="ARBA00022606"/>
    </source>
</evidence>
<evidence type="ECO:0000256" key="7">
    <source>
        <dbReference type="ARBA" id="ARBA00022630"/>
    </source>
</evidence>
<feature type="modified residue" description="4-aspartylphosphate" evidence="21">
    <location>
        <position position="717"/>
    </location>
</feature>
<keyword evidence="20" id="KW-0675">Receptor</keyword>
<dbReference type="InterPro" id="IPR036890">
    <property type="entry name" value="HATPase_C_sf"/>
</dbReference>
<organism evidence="28 29">
    <name type="scientific">Muricoccus pecuniae</name>
    <dbReference type="NCBI Taxonomy" id="693023"/>
    <lineage>
        <taxon>Bacteria</taxon>
        <taxon>Pseudomonadati</taxon>
        <taxon>Pseudomonadota</taxon>
        <taxon>Alphaproteobacteria</taxon>
        <taxon>Acetobacterales</taxon>
        <taxon>Roseomonadaceae</taxon>
        <taxon>Muricoccus</taxon>
    </lineage>
</organism>
<evidence type="ECO:0000256" key="16">
    <source>
        <dbReference type="ARBA" id="ARBA00022991"/>
    </source>
</evidence>
<feature type="compositionally biased region" description="Basic and acidic residues" evidence="23">
    <location>
        <begin position="640"/>
        <end position="651"/>
    </location>
</feature>
<comment type="caution">
    <text evidence="28">The sequence shown here is derived from an EMBL/GenBank/DDBJ whole genome shotgun (WGS) entry which is preliminary data.</text>
</comment>
<keyword evidence="13" id="KW-0418">Kinase</keyword>
<evidence type="ECO:0000256" key="19">
    <source>
        <dbReference type="ARBA" id="ARBA00023136"/>
    </source>
</evidence>
<keyword evidence="9" id="KW-0808">Transferase</keyword>
<dbReference type="GO" id="GO:0009881">
    <property type="term" value="F:photoreceptor activity"/>
    <property type="evidence" value="ECO:0007669"/>
    <property type="project" value="UniProtKB-KW"/>
</dbReference>
<protein>
    <recommendedName>
        <fullName evidence="3">histidine kinase</fullName>
        <ecNumber evidence="3">2.7.13.3</ecNumber>
    </recommendedName>
</protein>
<evidence type="ECO:0000313" key="29">
    <source>
        <dbReference type="Proteomes" id="UP000580654"/>
    </source>
</evidence>
<feature type="transmembrane region" description="Helical" evidence="24">
    <location>
        <begin position="20"/>
        <end position="41"/>
    </location>
</feature>
<keyword evidence="7" id="KW-0285">Flavoprotein</keyword>
<dbReference type="Pfam" id="PF13493">
    <property type="entry name" value="DUF4118"/>
    <property type="match status" value="1"/>
</dbReference>
<dbReference type="SMART" id="SM00448">
    <property type="entry name" value="REC"/>
    <property type="match status" value="1"/>
</dbReference>
<keyword evidence="15 24" id="KW-1133">Transmembrane helix</keyword>
<dbReference type="AlphaFoldDB" id="A0A840YAS7"/>
<evidence type="ECO:0000256" key="15">
    <source>
        <dbReference type="ARBA" id="ARBA00022989"/>
    </source>
</evidence>
<dbReference type="GO" id="GO:0016020">
    <property type="term" value="C:membrane"/>
    <property type="evidence" value="ECO:0007669"/>
    <property type="project" value="UniProtKB-SubCell"/>
</dbReference>
<dbReference type="Gene3D" id="1.20.120.620">
    <property type="entry name" value="Backbone structure of the membrane domain of e. Coli histidine kinase receptor kdpd"/>
    <property type="match status" value="1"/>
</dbReference>